<evidence type="ECO:0000256" key="4">
    <source>
        <dbReference type="ARBA" id="ARBA00016296"/>
    </source>
</evidence>
<dbReference type="CDD" id="cd00071">
    <property type="entry name" value="GMPK"/>
    <property type="match status" value="1"/>
</dbReference>
<comment type="function">
    <text evidence="1">Essential for recycling GMP and indirectly, cGMP.</text>
</comment>
<dbReference type="EMBL" id="JACHXW010000034">
    <property type="protein sequence ID" value="MBB3156229.1"/>
    <property type="molecule type" value="Genomic_DNA"/>
</dbReference>
<dbReference type="Gene3D" id="3.40.50.300">
    <property type="entry name" value="P-loop containing nucleotide triphosphate hydrolases"/>
    <property type="match status" value="1"/>
</dbReference>
<dbReference type="EC" id="2.7.4.8" evidence="3"/>
<proteinExistence type="inferred from homology"/>
<comment type="caution">
    <text evidence="10">The sequence shown here is derived from an EMBL/GenBank/DDBJ whole genome shotgun (WGS) entry which is preliminary data.</text>
</comment>
<dbReference type="PANTHER" id="PTHR23117">
    <property type="entry name" value="GUANYLATE KINASE-RELATED"/>
    <property type="match status" value="1"/>
</dbReference>
<dbReference type="AlphaFoldDB" id="A0A7W5CG42"/>
<dbReference type="InterPro" id="IPR008145">
    <property type="entry name" value="GK/Ca_channel_bsu"/>
</dbReference>
<dbReference type="PROSITE" id="PS50052">
    <property type="entry name" value="GUANYLATE_KINASE_2"/>
    <property type="match status" value="1"/>
</dbReference>
<evidence type="ECO:0000256" key="6">
    <source>
        <dbReference type="ARBA" id="ARBA00022777"/>
    </source>
</evidence>
<evidence type="ECO:0000256" key="7">
    <source>
        <dbReference type="ARBA" id="ARBA00030128"/>
    </source>
</evidence>
<evidence type="ECO:0000259" key="9">
    <source>
        <dbReference type="PROSITE" id="PS50052"/>
    </source>
</evidence>
<protein>
    <recommendedName>
        <fullName evidence="4">Guanylate kinase</fullName>
        <ecNumber evidence="3">2.7.4.8</ecNumber>
    </recommendedName>
    <alternativeName>
        <fullName evidence="7">GMP kinase</fullName>
    </alternativeName>
</protein>
<dbReference type="SMART" id="SM00072">
    <property type="entry name" value="GuKc"/>
    <property type="match status" value="1"/>
</dbReference>
<dbReference type="InterPro" id="IPR008144">
    <property type="entry name" value="Guanylate_kin-like_dom"/>
</dbReference>
<dbReference type="FunFam" id="3.30.63.10:FF:000002">
    <property type="entry name" value="Guanylate kinase 1"/>
    <property type="match status" value="1"/>
</dbReference>
<dbReference type="Proteomes" id="UP000518605">
    <property type="component" value="Unassembled WGS sequence"/>
</dbReference>
<evidence type="ECO:0000313" key="10">
    <source>
        <dbReference type="EMBL" id="MBB3156229.1"/>
    </source>
</evidence>
<accession>A0A7W5CG42</accession>
<evidence type="ECO:0000256" key="5">
    <source>
        <dbReference type="ARBA" id="ARBA00022679"/>
    </source>
</evidence>
<evidence type="ECO:0000313" key="11">
    <source>
        <dbReference type="Proteomes" id="UP000518605"/>
    </source>
</evidence>
<dbReference type="InterPro" id="IPR020590">
    <property type="entry name" value="Guanylate_kinase_CS"/>
</dbReference>
<dbReference type="PROSITE" id="PS00856">
    <property type="entry name" value="GUANYLATE_KINASE_1"/>
    <property type="match status" value="1"/>
</dbReference>
<name>A0A7W5CG42_9BACL</name>
<dbReference type="GO" id="GO:0004385">
    <property type="term" value="F:GMP kinase activity"/>
    <property type="evidence" value="ECO:0007669"/>
    <property type="project" value="UniProtKB-EC"/>
</dbReference>
<dbReference type="InterPro" id="IPR027417">
    <property type="entry name" value="P-loop_NTPase"/>
</dbReference>
<feature type="domain" description="Guanylate kinase-like" evidence="9">
    <location>
        <begin position="2"/>
        <end position="182"/>
    </location>
</feature>
<sequence length="187" mass="21006">MGKIFAFYGPSASGKSEIQRELTVFGYPKIITATTRPPRSHEEDGVHYLFMTTEQFEHALAEHSFIEWTSYNGNYYGTLKASIEEALRQDGKAHIVLDLAGVLALKQLYADTVAVYIGANISTITRRLKLRGGAADETESRIQKAEQHELSIEYTQHADVIVWNHDGVDFNDTMLRVRNIIAGNQTD</sequence>
<organism evidence="10 11">
    <name type="scientific">Paenibacillus endophyticus</name>
    <dbReference type="NCBI Taxonomy" id="1294268"/>
    <lineage>
        <taxon>Bacteria</taxon>
        <taxon>Bacillati</taxon>
        <taxon>Bacillota</taxon>
        <taxon>Bacilli</taxon>
        <taxon>Bacillales</taxon>
        <taxon>Paenibacillaceae</taxon>
        <taxon>Paenibacillus</taxon>
    </lineage>
</organism>
<dbReference type="GO" id="GO:0005829">
    <property type="term" value="C:cytosol"/>
    <property type="evidence" value="ECO:0007669"/>
    <property type="project" value="TreeGrafter"/>
</dbReference>
<comment type="similarity">
    <text evidence="2">Belongs to the guanylate kinase family.</text>
</comment>
<dbReference type="Pfam" id="PF00625">
    <property type="entry name" value="Guanylate_kin"/>
    <property type="match status" value="1"/>
</dbReference>
<dbReference type="SUPFAM" id="SSF52540">
    <property type="entry name" value="P-loop containing nucleoside triphosphate hydrolases"/>
    <property type="match status" value="1"/>
</dbReference>
<evidence type="ECO:0000256" key="3">
    <source>
        <dbReference type="ARBA" id="ARBA00012961"/>
    </source>
</evidence>
<comment type="catalytic activity">
    <reaction evidence="8">
        <text>GMP + ATP = GDP + ADP</text>
        <dbReference type="Rhea" id="RHEA:20780"/>
        <dbReference type="ChEBI" id="CHEBI:30616"/>
        <dbReference type="ChEBI" id="CHEBI:58115"/>
        <dbReference type="ChEBI" id="CHEBI:58189"/>
        <dbReference type="ChEBI" id="CHEBI:456216"/>
        <dbReference type="EC" id="2.7.4.8"/>
    </reaction>
</comment>
<evidence type="ECO:0000256" key="2">
    <source>
        <dbReference type="ARBA" id="ARBA00005790"/>
    </source>
</evidence>
<gene>
    <name evidence="10" type="ORF">FHS16_006351</name>
</gene>
<keyword evidence="6 10" id="KW-0418">Kinase</keyword>
<dbReference type="RefSeq" id="WP_183571498.1">
    <property type="nucleotide sequence ID" value="NZ_CBCSLB010000038.1"/>
</dbReference>
<evidence type="ECO:0000256" key="8">
    <source>
        <dbReference type="ARBA" id="ARBA00048594"/>
    </source>
</evidence>
<keyword evidence="5 10" id="KW-0808">Transferase</keyword>
<evidence type="ECO:0000256" key="1">
    <source>
        <dbReference type="ARBA" id="ARBA00003531"/>
    </source>
</evidence>
<keyword evidence="11" id="KW-1185">Reference proteome</keyword>
<reference evidence="10 11" key="1">
    <citation type="submission" date="2020-08" db="EMBL/GenBank/DDBJ databases">
        <title>Genomic Encyclopedia of Type Strains, Phase III (KMG-III): the genomes of soil and plant-associated and newly described type strains.</title>
        <authorList>
            <person name="Whitman W."/>
        </authorList>
    </citation>
    <scope>NUCLEOTIDE SEQUENCE [LARGE SCALE GENOMIC DNA]</scope>
    <source>
        <strain evidence="10 11">CECT 8234</strain>
    </source>
</reference>
<dbReference type="PANTHER" id="PTHR23117:SF13">
    <property type="entry name" value="GUANYLATE KINASE"/>
    <property type="match status" value="1"/>
</dbReference>